<reference evidence="3" key="1">
    <citation type="submission" date="2018-05" db="EMBL/GenBank/DDBJ databases">
        <title>Draft genome of Mucuna pruriens seed.</title>
        <authorList>
            <person name="Nnadi N.E."/>
            <person name="Vos R."/>
            <person name="Hasami M.H."/>
            <person name="Devisetty U.K."/>
            <person name="Aguiy J.C."/>
        </authorList>
    </citation>
    <scope>NUCLEOTIDE SEQUENCE [LARGE SCALE GENOMIC DNA]</scope>
    <source>
        <strain evidence="3">JCA_2017</strain>
    </source>
</reference>
<feature type="non-terminal residue" evidence="3">
    <location>
        <position position="1"/>
    </location>
</feature>
<keyword evidence="4" id="KW-1185">Reference proteome</keyword>
<feature type="region of interest" description="Disordered" evidence="1">
    <location>
        <begin position="86"/>
        <end position="106"/>
    </location>
</feature>
<keyword evidence="2" id="KW-1133">Transmembrane helix</keyword>
<accession>A0A371FLK1</accession>
<protein>
    <submittedName>
        <fullName evidence="3">Uncharacterized protein</fullName>
    </submittedName>
</protein>
<dbReference type="Proteomes" id="UP000257109">
    <property type="component" value="Unassembled WGS sequence"/>
</dbReference>
<dbReference type="AlphaFoldDB" id="A0A371FLK1"/>
<evidence type="ECO:0000256" key="2">
    <source>
        <dbReference type="SAM" id="Phobius"/>
    </source>
</evidence>
<evidence type="ECO:0000256" key="1">
    <source>
        <dbReference type="SAM" id="MobiDB-lite"/>
    </source>
</evidence>
<gene>
    <name evidence="3" type="ORF">CR513_40398</name>
</gene>
<feature type="compositionally biased region" description="Polar residues" evidence="1">
    <location>
        <begin position="94"/>
        <end position="106"/>
    </location>
</feature>
<feature type="transmembrane region" description="Helical" evidence="2">
    <location>
        <begin position="159"/>
        <end position="182"/>
    </location>
</feature>
<proteinExistence type="predicted"/>
<keyword evidence="2" id="KW-0472">Membrane</keyword>
<comment type="caution">
    <text evidence="3">The sequence shown here is derived from an EMBL/GenBank/DDBJ whole genome shotgun (WGS) entry which is preliminary data.</text>
</comment>
<evidence type="ECO:0000313" key="4">
    <source>
        <dbReference type="Proteomes" id="UP000257109"/>
    </source>
</evidence>
<evidence type="ECO:0000313" key="3">
    <source>
        <dbReference type="EMBL" id="RDX79209.1"/>
    </source>
</evidence>
<keyword evidence="2" id="KW-0812">Transmembrane</keyword>
<name>A0A371FLK1_MUCPR</name>
<sequence>MALWARTSTWGAHPHIIPLPSIHSKKPSVPVLLPLFEMDQSLPCFQNIERPQRKVAAHPATSIFCHAELAYPPSLLKAASGKTLGGTGSGKPGINNSGSESLNTSSIRRFRRESMRAENPTFERTVTERRLSRLIRSCANSRDEVKWPIPGEEMRITSAFFFISRIVLPFGSILFAFAVNFYHTTK</sequence>
<organism evidence="3 4">
    <name type="scientific">Mucuna pruriens</name>
    <name type="common">Velvet bean</name>
    <name type="synonym">Dolichos pruriens</name>
    <dbReference type="NCBI Taxonomy" id="157652"/>
    <lineage>
        <taxon>Eukaryota</taxon>
        <taxon>Viridiplantae</taxon>
        <taxon>Streptophyta</taxon>
        <taxon>Embryophyta</taxon>
        <taxon>Tracheophyta</taxon>
        <taxon>Spermatophyta</taxon>
        <taxon>Magnoliopsida</taxon>
        <taxon>eudicotyledons</taxon>
        <taxon>Gunneridae</taxon>
        <taxon>Pentapetalae</taxon>
        <taxon>rosids</taxon>
        <taxon>fabids</taxon>
        <taxon>Fabales</taxon>
        <taxon>Fabaceae</taxon>
        <taxon>Papilionoideae</taxon>
        <taxon>50 kb inversion clade</taxon>
        <taxon>NPAAA clade</taxon>
        <taxon>indigoferoid/millettioid clade</taxon>
        <taxon>Phaseoleae</taxon>
        <taxon>Mucuna</taxon>
    </lineage>
</organism>
<dbReference type="EMBL" id="QJKJ01008605">
    <property type="protein sequence ID" value="RDX79209.1"/>
    <property type="molecule type" value="Genomic_DNA"/>
</dbReference>